<reference evidence="9 10" key="2">
    <citation type="submission" date="2020-07" db="EMBL/GenBank/DDBJ databases">
        <title>Genome assembly of wild tea tree DASZ reveals pedigree and selection history of tea varieties.</title>
        <authorList>
            <person name="Zhang W."/>
        </authorList>
    </citation>
    <scope>NUCLEOTIDE SEQUENCE [LARGE SCALE GENOMIC DNA]</scope>
    <source>
        <strain evidence="10">cv. G240</strain>
        <tissue evidence="9">Leaf</tissue>
    </source>
</reference>
<evidence type="ECO:0000256" key="2">
    <source>
        <dbReference type="ARBA" id="ARBA00009977"/>
    </source>
</evidence>
<dbReference type="InterPro" id="IPR040359">
    <property type="entry name" value="GDU"/>
</dbReference>
<dbReference type="Proteomes" id="UP000593564">
    <property type="component" value="Unassembled WGS sequence"/>
</dbReference>
<keyword evidence="4 8" id="KW-0812">Transmembrane</keyword>
<dbReference type="AlphaFoldDB" id="A0A7J7G0W4"/>
<keyword evidence="3" id="KW-0813">Transport</keyword>
<organism evidence="9 10">
    <name type="scientific">Camellia sinensis</name>
    <name type="common">Tea plant</name>
    <name type="synonym">Thea sinensis</name>
    <dbReference type="NCBI Taxonomy" id="4442"/>
    <lineage>
        <taxon>Eukaryota</taxon>
        <taxon>Viridiplantae</taxon>
        <taxon>Streptophyta</taxon>
        <taxon>Embryophyta</taxon>
        <taxon>Tracheophyta</taxon>
        <taxon>Spermatophyta</taxon>
        <taxon>Magnoliopsida</taxon>
        <taxon>eudicotyledons</taxon>
        <taxon>Gunneridae</taxon>
        <taxon>Pentapetalae</taxon>
        <taxon>asterids</taxon>
        <taxon>Ericales</taxon>
        <taxon>Theaceae</taxon>
        <taxon>Camellia</taxon>
    </lineage>
</organism>
<evidence type="ECO:0000256" key="4">
    <source>
        <dbReference type="ARBA" id="ARBA00022692"/>
    </source>
</evidence>
<name>A0A7J7G0W4_CAMSI</name>
<comment type="caution">
    <text evidence="9">The sequence shown here is derived from an EMBL/GenBank/DDBJ whole genome shotgun (WGS) entry which is preliminary data.</text>
</comment>
<keyword evidence="10" id="KW-1185">Reference proteome</keyword>
<protein>
    <submittedName>
        <fullName evidence="9">Uncharacterized protein</fullName>
    </submittedName>
</protein>
<dbReference type="EMBL" id="JACBKZ010000014">
    <property type="protein sequence ID" value="KAF5934045.1"/>
    <property type="molecule type" value="Genomic_DNA"/>
</dbReference>
<keyword evidence="7 8" id="KW-0472">Membrane</keyword>
<evidence type="ECO:0000256" key="7">
    <source>
        <dbReference type="ARBA" id="ARBA00023136"/>
    </source>
</evidence>
<dbReference type="GO" id="GO:0080143">
    <property type="term" value="P:regulation of amino acid export"/>
    <property type="evidence" value="ECO:0007669"/>
    <property type="project" value="InterPro"/>
</dbReference>
<evidence type="ECO:0000313" key="9">
    <source>
        <dbReference type="EMBL" id="KAF5934045.1"/>
    </source>
</evidence>
<evidence type="ECO:0000313" key="10">
    <source>
        <dbReference type="Proteomes" id="UP000593564"/>
    </source>
</evidence>
<evidence type="ECO:0000256" key="3">
    <source>
        <dbReference type="ARBA" id="ARBA00022448"/>
    </source>
</evidence>
<gene>
    <name evidence="9" type="ORF">HYC85_030216</name>
</gene>
<comment type="subcellular location">
    <subcellularLocation>
        <location evidence="1">Membrane</location>
        <topology evidence="1">Single-pass membrane protein</topology>
    </subcellularLocation>
</comment>
<dbReference type="GO" id="GO:0016020">
    <property type="term" value="C:membrane"/>
    <property type="evidence" value="ECO:0007669"/>
    <property type="project" value="UniProtKB-SubCell"/>
</dbReference>
<evidence type="ECO:0000256" key="6">
    <source>
        <dbReference type="ARBA" id="ARBA00022989"/>
    </source>
</evidence>
<proteinExistence type="inferred from homology"/>
<evidence type="ECO:0000256" key="8">
    <source>
        <dbReference type="SAM" id="Phobius"/>
    </source>
</evidence>
<dbReference type="GO" id="GO:0006865">
    <property type="term" value="P:amino acid transport"/>
    <property type="evidence" value="ECO:0007669"/>
    <property type="project" value="UniProtKB-KW"/>
</dbReference>
<evidence type="ECO:0000256" key="1">
    <source>
        <dbReference type="ARBA" id="ARBA00004167"/>
    </source>
</evidence>
<comment type="similarity">
    <text evidence="2">Belongs to the GLUTAMINE DUMPER 1 (TC 9.B.60) family.</text>
</comment>
<feature type="transmembrane region" description="Helical" evidence="8">
    <location>
        <begin position="17"/>
        <end position="37"/>
    </location>
</feature>
<dbReference type="PANTHER" id="PTHR33228">
    <property type="entry name" value="PROTEIN GLUTAMINE DUMPER 4-RELATED"/>
    <property type="match status" value="1"/>
</dbReference>
<accession>A0A7J7G0W4</accession>
<reference evidence="10" key="1">
    <citation type="journal article" date="2020" name="Nat. Commun.">
        <title>Genome assembly of wild tea tree DASZ reveals pedigree and selection history of tea varieties.</title>
        <authorList>
            <person name="Zhang W."/>
            <person name="Zhang Y."/>
            <person name="Qiu H."/>
            <person name="Guo Y."/>
            <person name="Wan H."/>
            <person name="Zhang X."/>
            <person name="Scossa F."/>
            <person name="Alseekh S."/>
            <person name="Zhang Q."/>
            <person name="Wang P."/>
            <person name="Xu L."/>
            <person name="Schmidt M.H."/>
            <person name="Jia X."/>
            <person name="Li D."/>
            <person name="Zhu A."/>
            <person name="Guo F."/>
            <person name="Chen W."/>
            <person name="Ni D."/>
            <person name="Usadel B."/>
            <person name="Fernie A.R."/>
            <person name="Wen W."/>
        </authorList>
    </citation>
    <scope>NUCLEOTIDE SEQUENCE [LARGE SCALE GENOMIC DNA]</scope>
    <source>
        <strain evidence="10">cv. G240</strain>
    </source>
</reference>
<keyword evidence="6 8" id="KW-1133">Transmembrane helix</keyword>
<keyword evidence="5" id="KW-0029">Amino-acid transport</keyword>
<sequence length="86" mass="9286">MVAAAAGIWQWNTPLPYLYGGLGVVLGVIAFCLLILLCSCKKTSPPIETQEIPVQSLADETTKIMVVMAGHDHPTYVAKPLSFNNK</sequence>
<dbReference type="PANTHER" id="PTHR33228:SF77">
    <property type="entry name" value="PROTEIN GLUTAMINE DUMPER 2"/>
    <property type="match status" value="1"/>
</dbReference>
<evidence type="ECO:0000256" key="5">
    <source>
        <dbReference type="ARBA" id="ARBA00022970"/>
    </source>
</evidence>